<keyword evidence="2" id="KW-0472">Membrane</keyword>
<sequence>MASIANPQWAYGSLPCPHCGEWLHAQQDWCLNCGDPARTVIAPAPRWRRPIYALIAILAVTIGVLVGAFVAVTDDDPLRARTTTQTITVQPGEALAPGVTPAPTTPEPTTPEPTTPAPPTVVPTPTTPPATTPPATTP</sequence>
<keyword evidence="2" id="KW-1133">Transmembrane helix</keyword>
<gene>
    <name evidence="3" type="ORF">UFOPK3522_00491</name>
</gene>
<dbReference type="EMBL" id="CAESAO010000027">
    <property type="protein sequence ID" value="CAB4339854.1"/>
    <property type="molecule type" value="Genomic_DNA"/>
</dbReference>
<proteinExistence type="predicted"/>
<organism evidence="3">
    <name type="scientific">freshwater metagenome</name>
    <dbReference type="NCBI Taxonomy" id="449393"/>
    <lineage>
        <taxon>unclassified sequences</taxon>
        <taxon>metagenomes</taxon>
        <taxon>ecological metagenomes</taxon>
    </lineage>
</organism>
<feature type="compositionally biased region" description="Pro residues" evidence="1">
    <location>
        <begin position="103"/>
        <end position="138"/>
    </location>
</feature>
<keyword evidence="2" id="KW-0812">Transmembrane</keyword>
<feature type="region of interest" description="Disordered" evidence="1">
    <location>
        <begin position="84"/>
        <end position="138"/>
    </location>
</feature>
<feature type="transmembrane region" description="Helical" evidence="2">
    <location>
        <begin position="51"/>
        <end position="72"/>
    </location>
</feature>
<accession>A0A6J5ZB70</accession>
<reference evidence="3" key="1">
    <citation type="submission" date="2020-05" db="EMBL/GenBank/DDBJ databases">
        <authorList>
            <person name="Chiriac C."/>
            <person name="Salcher M."/>
            <person name="Ghai R."/>
            <person name="Kavagutti S V."/>
        </authorList>
    </citation>
    <scope>NUCLEOTIDE SEQUENCE</scope>
</reference>
<name>A0A6J5ZB70_9ZZZZ</name>
<protein>
    <submittedName>
        <fullName evidence="3">Unannotated protein</fullName>
    </submittedName>
</protein>
<dbReference type="AlphaFoldDB" id="A0A6J5ZB70"/>
<evidence type="ECO:0000256" key="2">
    <source>
        <dbReference type="SAM" id="Phobius"/>
    </source>
</evidence>
<evidence type="ECO:0000313" key="3">
    <source>
        <dbReference type="EMBL" id="CAB4339854.1"/>
    </source>
</evidence>
<evidence type="ECO:0000256" key="1">
    <source>
        <dbReference type="SAM" id="MobiDB-lite"/>
    </source>
</evidence>